<accession>A0A804K295</accession>
<evidence type="ECO:0000313" key="2">
    <source>
        <dbReference type="EnsemblPlants" id="Ma08_p02870.1"/>
    </source>
</evidence>
<gene>
    <name evidence="1" type="ORF">GSMUA_336670.1</name>
</gene>
<dbReference type="EMBL" id="HG996472">
    <property type="protein sequence ID" value="CAG1830413.1"/>
    <property type="molecule type" value="Genomic_DNA"/>
</dbReference>
<name>A0A804K295_MUSAM</name>
<evidence type="ECO:0000313" key="1">
    <source>
        <dbReference type="EMBL" id="CAG1830413.1"/>
    </source>
</evidence>
<reference evidence="1" key="1">
    <citation type="submission" date="2021-03" db="EMBL/GenBank/DDBJ databases">
        <authorList>
            <consortium name="Genoscope - CEA"/>
            <person name="William W."/>
        </authorList>
    </citation>
    <scope>NUCLEOTIDE SEQUENCE</scope>
    <source>
        <strain evidence="1">Doubled-haploid Pahang</strain>
    </source>
</reference>
<organism evidence="2 3">
    <name type="scientific">Musa acuminata subsp. malaccensis</name>
    <name type="common">Wild banana</name>
    <name type="synonym">Musa malaccensis</name>
    <dbReference type="NCBI Taxonomy" id="214687"/>
    <lineage>
        <taxon>Eukaryota</taxon>
        <taxon>Viridiplantae</taxon>
        <taxon>Streptophyta</taxon>
        <taxon>Embryophyta</taxon>
        <taxon>Tracheophyta</taxon>
        <taxon>Spermatophyta</taxon>
        <taxon>Magnoliopsida</taxon>
        <taxon>Liliopsida</taxon>
        <taxon>Zingiberales</taxon>
        <taxon>Musaceae</taxon>
        <taxon>Musa</taxon>
    </lineage>
</organism>
<dbReference type="InParanoid" id="A0A804K295"/>
<sequence length="51" mass="5960">MRQLNRTPRPRVTEPRFLSFSVGLECESLFFGRRSPDLPGRTEYLISGYII</sequence>
<reference evidence="2" key="2">
    <citation type="submission" date="2021-05" db="UniProtKB">
        <authorList>
            <consortium name="EnsemblPlants"/>
        </authorList>
    </citation>
    <scope>IDENTIFICATION</scope>
    <source>
        <strain evidence="2">subsp. malaccensis</strain>
    </source>
</reference>
<proteinExistence type="predicted"/>
<keyword evidence="3" id="KW-1185">Reference proteome</keyword>
<dbReference type="Gramene" id="Ma08_t02870.1">
    <property type="protein sequence ID" value="Ma08_p02870.1"/>
    <property type="gene ID" value="Ma08_g02870"/>
</dbReference>
<evidence type="ECO:0000313" key="3">
    <source>
        <dbReference type="Proteomes" id="UP000012960"/>
    </source>
</evidence>
<dbReference type="AlphaFoldDB" id="A0A804K295"/>
<dbReference type="Proteomes" id="UP000012960">
    <property type="component" value="Unplaced"/>
</dbReference>
<protein>
    <submittedName>
        <fullName evidence="1">(wild Malaysian banana) hypothetical protein</fullName>
    </submittedName>
</protein>
<dbReference type="EnsemblPlants" id="Ma08_t02870.1">
    <property type="protein sequence ID" value="Ma08_p02870.1"/>
    <property type="gene ID" value="Ma08_g02870"/>
</dbReference>